<dbReference type="EMBL" id="SIHI01000001">
    <property type="protein sequence ID" value="TWT56664.1"/>
    <property type="molecule type" value="Genomic_DNA"/>
</dbReference>
<dbReference type="AlphaFoldDB" id="A0A5C5X0J3"/>
<keyword evidence="3" id="KW-1185">Reference proteome</keyword>
<accession>A0A5C5X0J3</accession>
<sequence>MSFSEQSEMVQRIGVIDSNTGGEPTRVVISGGPNLGTGSLVEQRERFRTEFDEFRSAVVNEPRGSDVMVGALLLPPQSPKAVAGVIFFNNVGPLGMCGHGTIGVGVTLRGLKRIEPGRHFLETPVGLVEFELLNDHEVRFSNVLSYRVAKDVSVNVPGLGTFVGDIAWGGNWFFLISEHNFELELANVEELTSVSWRIRKALAAQNIVGADGAEIDHIELFGSPKDPVNHSRNFVLCPGKAYDRSPCGTGTSAKLACLYEDGKLKPDEVFRQESIIGSIFSGSVRPIEGGVIPTLSGSAYVTAESTLLLNANDPFRFGIRT</sequence>
<comment type="similarity">
    <text evidence="1">Belongs to the proline racemase family.</text>
</comment>
<dbReference type="PANTHER" id="PTHR33442:SF1">
    <property type="entry name" value="TRANS-3-HYDROXY-L-PROLINE DEHYDRATASE"/>
    <property type="match status" value="1"/>
</dbReference>
<comment type="caution">
    <text evidence="2">The sequence shown here is derived from an EMBL/GenBank/DDBJ whole genome shotgun (WGS) entry which is preliminary data.</text>
</comment>
<dbReference type="Pfam" id="PF05544">
    <property type="entry name" value="Pro_racemase"/>
    <property type="match status" value="1"/>
</dbReference>
<name>A0A5C5X0J3_9PLAN</name>
<keyword evidence="2" id="KW-0413">Isomerase</keyword>
<evidence type="ECO:0000256" key="1">
    <source>
        <dbReference type="ARBA" id="ARBA00007529"/>
    </source>
</evidence>
<dbReference type="Gene3D" id="3.10.310.10">
    <property type="entry name" value="Diaminopimelate Epimerase, Chain A, domain 1"/>
    <property type="match status" value="2"/>
</dbReference>
<organism evidence="2 3">
    <name type="scientific">Thalassoglobus neptunius</name>
    <dbReference type="NCBI Taxonomy" id="1938619"/>
    <lineage>
        <taxon>Bacteria</taxon>
        <taxon>Pseudomonadati</taxon>
        <taxon>Planctomycetota</taxon>
        <taxon>Planctomycetia</taxon>
        <taxon>Planctomycetales</taxon>
        <taxon>Planctomycetaceae</taxon>
        <taxon>Thalassoglobus</taxon>
    </lineage>
</organism>
<dbReference type="SUPFAM" id="SSF54506">
    <property type="entry name" value="Diaminopimelate epimerase-like"/>
    <property type="match status" value="1"/>
</dbReference>
<dbReference type="PANTHER" id="PTHR33442">
    <property type="entry name" value="TRANS-3-HYDROXY-L-PROLINE DEHYDRATASE"/>
    <property type="match status" value="1"/>
</dbReference>
<evidence type="ECO:0000313" key="2">
    <source>
        <dbReference type="EMBL" id="TWT56664.1"/>
    </source>
</evidence>
<gene>
    <name evidence="2" type="ORF">KOR42_00170</name>
</gene>
<dbReference type="EC" id="5.1.1.8" evidence="2"/>
<dbReference type="GO" id="GO:0047580">
    <property type="term" value="F:4-hydroxyproline epimerase activity"/>
    <property type="evidence" value="ECO:0007669"/>
    <property type="project" value="UniProtKB-EC"/>
</dbReference>
<dbReference type="PIRSF" id="PIRSF029792">
    <property type="entry name" value="Pro_racemase"/>
    <property type="match status" value="1"/>
</dbReference>
<proteinExistence type="inferred from homology"/>
<dbReference type="InterPro" id="IPR008794">
    <property type="entry name" value="Pro_racemase_fam"/>
</dbReference>
<dbReference type="SFLD" id="SFLDS00028">
    <property type="entry name" value="Proline_Racemase"/>
    <property type="match status" value="1"/>
</dbReference>
<protein>
    <submittedName>
        <fullName evidence="2">4-hydroxyproline epimerase</fullName>
        <ecNumber evidence="2">5.1.1.8</ecNumber>
    </submittedName>
</protein>
<evidence type="ECO:0000313" key="3">
    <source>
        <dbReference type="Proteomes" id="UP000317243"/>
    </source>
</evidence>
<reference evidence="2 3" key="1">
    <citation type="submission" date="2019-02" db="EMBL/GenBank/DDBJ databases">
        <title>Deep-cultivation of Planctomycetes and their phenomic and genomic characterization uncovers novel biology.</title>
        <authorList>
            <person name="Wiegand S."/>
            <person name="Jogler M."/>
            <person name="Boedeker C."/>
            <person name="Pinto D."/>
            <person name="Vollmers J."/>
            <person name="Rivas-Marin E."/>
            <person name="Kohn T."/>
            <person name="Peeters S.H."/>
            <person name="Heuer A."/>
            <person name="Rast P."/>
            <person name="Oberbeckmann S."/>
            <person name="Bunk B."/>
            <person name="Jeske O."/>
            <person name="Meyerdierks A."/>
            <person name="Storesund J.E."/>
            <person name="Kallscheuer N."/>
            <person name="Luecker S."/>
            <person name="Lage O.M."/>
            <person name="Pohl T."/>
            <person name="Merkel B.J."/>
            <person name="Hornburger P."/>
            <person name="Mueller R.-W."/>
            <person name="Bruemmer F."/>
            <person name="Labrenz M."/>
            <person name="Spormann A.M."/>
            <person name="Op Den Camp H."/>
            <person name="Overmann J."/>
            <person name="Amann R."/>
            <person name="Jetten M.S.M."/>
            <person name="Mascher T."/>
            <person name="Medema M.H."/>
            <person name="Devos D.P."/>
            <person name="Kaster A.-K."/>
            <person name="Ovreas L."/>
            <person name="Rohde M."/>
            <person name="Galperin M.Y."/>
            <person name="Jogler C."/>
        </authorList>
    </citation>
    <scope>NUCLEOTIDE SEQUENCE [LARGE SCALE GENOMIC DNA]</scope>
    <source>
        <strain evidence="2 3">KOR42</strain>
    </source>
</reference>
<dbReference type="Proteomes" id="UP000317243">
    <property type="component" value="Unassembled WGS sequence"/>
</dbReference>